<keyword evidence="5 6" id="KW-0720">Serine protease</keyword>
<dbReference type="InterPro" id="IPR050966">
    <property type="entry name" value="Glutamyl_endopeptidase"/>
</dbReference>
<comment type="caution">
    <text evidence="7">The sequence shown here is derived from an EMBL/GenBank/DDBJ whole genome shotgun (WGS) entry which is preliminary data.</text>
</comment>
<dbReference type="EC" id="3.4.21.-" evidence="6"/>
<dbReference type="EMBL" id="BMOM01000031">
    <property type="protein sequence ID" value="GGM18389.1"/>
    <property type="molecule type" value="Genomic_DNA"/>
</dbReference>
<protein>
    <recommendedName>
        <fullName evidence="6">Serine protease</fullName>
        <ecNumber evidence="6">3.4.21.-</ecNumber>
    </recommendedName>
</protein>
<evidence type="ECO:0000256" key="6">
    <source>
        <dbReference type="RuleBase" id="RU004296"/>
    </source>
</evidence>
<dbReference type="InterPro" id="IPR009003">
    <property type="entry name" value="Peptidase_S1_PA"/>
</dbReference>
<keyword evidence="4 6" id="KW-0378">Hydrolase</keyword>
<evidence type="ECO:0000256" key="2">
    <source>
        <dbReference type="ARBA" id="ARBA00022670"/>
    </source>
</evidence>
<dbReference type="PANTHER" id="PTHR15462">
    <property type="entry name" value="SERINE PROTEASE"/>
    <property type="match status" value="1"/>
</dbReference>
<proteinExistence type="inferred from homology"/>
<accession>A0ABQ2GYM5</accession>
<name>A0ABQ2GYM5_9DEIO</name>
<keyword evidence="3" id="KW-0732">Signal</keyword>
<dbReference type="SUPFAM" id="SSF50494">
    <property type="entry name" value="Trypsin-like serine proteases"/>
    <property type="match status" value="1"/>
</dbReference>
<dbReference type="InterPro" id="IPR043504">
    <property type="entry name" value="Peptidase_S1_PA_chymotrypsin"/>
</dbReference>
<comment type="similarity">
    <text evidence="1 6">Belongs to the peptidase S1B family.</text>
</comment>
<dbReference type="Proteomes" id="UP000661918">
    <property type="component" value="Unassembled WGS sequence"/>
</dbReference>
<sequence>MRTHDYGAVLLPEEMPYGAELGYFSVGVLADHELANPLLTVAGYPADKEPPFSLWSHVRRVIDVTSETLAYDVDTAGGQSGAPAWIEWKTEPVVVGIHTNGSATNNSATRITNSVMASMDLWLQEARR</sequence>
<evidence type="ECO:0000313" key="7">
    <source>
        <dbReference type="EMBL" id="GGM18389.1"/>
    </source>
</evidence>
<dbReference type="InterPro" id="IPR008256">
    <property type="entry name" value="Peptidase_S1B"/>
</dbReference>
<gene>
    <name evidence="7" type="ORF">GCM10010841_28110</name>
</gene>
<evidence type="ECO:0000313" key="8">
    <source>
        <dbReference type="Proteomes" id="UP000661918"/>
    </source>
</evidence>
<dbReference type="Gene3D" id="2.40.10.10">
    <property type="entry name" value="Trypsin-like serine proteases"/>
    <property type="match status" value="1"/>
</dbReference>
<organism evidence="7 8">
    <name type="scientific">Deinococcus aerophilus</name>
    <dbReference type="NCBI Taxonomy" id="522488"/>
    <lineage>
        <taxon>Bacteria</taxon>
        <taxon>Thermotogati</taxon>
        <taxon>Deinococcota</taxon>
        <taxon>Deinococci</taxon>
        <taxon>Deinococcales</taxon>
        <taxon>Deinococcaceae</taxon>
        <taxon>Deinococcus</taxon>
    </lineage>
</organism>
<evidence type="ECO:0000256" key="5">
    <source>
        <dbReference type="ARBA" id="ARBA00022825"/>
    </source>
</evidence>
<evidence type="ECO:0000256" key="3">
    <source>
        <dbReference type="ARBA" id="ARBA00022729"/>
    </source>
</evidence>
<dbReference type="PANTHER" id="PTHR15462:SF8">
    <property type="entry name" value="SERINE PROTEASE"/>
    <property type="match status" value="1"/>
</dbReference>
<keyword evidence="2 6" id="KW-0645">Protease</keyword>
<evidence type="ECO:0000256" key="1">
    <source>
        <dbReference type="ARBA" id="ARBA00008764"/>
    </source>
</evidence>
<evidence type="ECO:0000256" key="4">
    <source>
        <dbReference type="ARBA" id="ARBA00022801"/>
    </source>
</evidence>
<dbReference type="PRINTS" id="PR00839">
    <property type="entry name" value="V8PROTEASE"/>
</dbReference>
<reference evidence="8" key="1">
    <citation type="journal article" date="2019" name="Int. J. Syst. Evol. Microbiol.">
        <title>The Global Catalogue of Microorganisms (GCM) 10K type strain sequencing project: providing services to taxonomists for standard genome sequencing and annotation.</title>
        <authorList>
            <consortium name="The Broad Institute Genomics Platform"/>
            <consortium name="The Broad Institute Genome Sequencing Center for Infectious Disease"/>
            <person name="Wu L."/>
            <person name="Ma J."/>
        </authorList>
    </citation>
    <scope>NUCLEOTIDE SEQUENCE [LARGE SCALE GENOMIC DNA]</scope>
    <source>
        <strain evidence="8">JCM 15443</strain>
    </source>
</reference>
<keyword evidence="8" id="KW-1185">Reference proteome</keyword>